<dbReference type="Proteomes" id="UP000564425">
    <property type="component" value="Unassembled WGS sequence"/>
</dbReference>
<dbReference type="AlphaFoldDB" id="A0A7J9RY44"/>
<evidence type="ECO:0000313" key="2">
    <source>
        <dbReference type="EMBL" id="MBA2850760.1"/>
    </source>
</evidence>
<evidence type="ECO:0000313" key="4">
    <source>
        <dbReference type="Proteomes" id="UP000564425"/>
    </source>
</evidence>
<sequence>MEDILLKDGVLETLKYINDNVFSEVVSTKENMKISSEDLAKLIDMGFIEVRTNENIVVFNLSDDGRKVLKSLNRN</sequence>
<accession>A0A7J9RY44</accession>
<dbReference type="Proteomes" id="UP000584706">
    <property type="component" value="Unassembled WGS sequence"/>
</dbReference>
<organism evidence="3 6">
    <name type="scientific">Methanococcus maripaludis</name>
    <name type="common">Methanococcus deltae</name>
    <dbReference type="NCBI Taxonomy" id="39152"/>
    <lineage>
        <taxon>Archaea</taxon>
        <taxon>Methanobacteriati</taxon>
        <taxon>Methanobacteriota</taxon>
        <taxon>Methanomada group</taxon>
        <taxon>Methanococci</taxon>
        <taxon>Methanococcales</taxon>
        <taxon>Methanococcaceae</taxon>
        <taxon>Methanococcus</taxon>
    </lineage>
</organism>
<dbReference type="Proteomes" id="UP000571854">
    <property type="component" value="Unassembled WGS sequence"/>
</dbReference>
<name>A0A7J9RY44_METMI</name>
<proteinExistence type="predicted"/>
<comment type="caution">
    <text evidence="3">The sequence shown here is derived from an EMBL/GenBank/DDBJ whole genome shotgun (WGS) entry which is preliminary data.</text>
</comment>
<dbReference type="EMBL" id="JACDUJ010000001">
    <property type="protein sequence ID" value="MBA2846726.1"/>
    <property type="molecule type" value="Genomic_DNA"/>
</dbReference>
<reference evidence="3 6" key="1">
    <citation type="submission" date="2020-08" db="EMBL/GenBank/DDBJ databases">
        <title>Genomic Encyclopedia of Type Strains, Phase IV (KMG-V): Genome sequencing to study the core and pangenomes of soil and plant-associated prokaryotes.</title>
        <authorList>
            <person name="Whitman W."/>
        </authorList>
    </citation>
    <scope>NUCLEOTIDE SEQUENCE [LARGE SCALE GENOMIC DNA]</scope>
    <source>
        <strain evidence="2 4">A1</strain>
        <strain evidence="1 5">A5</strain>
        <strain evidence="3 6">DSM 7078</strain>
    </source>
</reference>
<dbReference type="EMBL" id="JACHIQ010000001">
    <property type="protein sequence ID" value="MBB6066584.1"/>
    <property type="molecule type" value="Genomic_DNA"/>
</dbReference>
<evidence type="ECO:0000313" key="3">
    <source>
        <dbReference type="EMBL" id="MBB6066584.1"/>
    </source>
</evidence>
<gene>
    <name evidence="2" type="ORF">HNP86_000891</name>
    <name evidence="1" type="ORF">HNP88_000910</name>
    <name evidence="3" type="ORF">HNP97_000074</name>
</gene>
<dbReference type="EMBL" id="JACDUH010000001">
    <property type="protein sequence ID" value="MBA2850760.1"/>
    <property type="molecule type" value="Genomic_DNA"/>
</dbReference>
<dbReference type="RefSeq" id="WP_181492136.1">
    <property type="nucleotide sequence ID" value="NZ_JACDUH010000001.1"/>
</dbReference>
<evidence type="ECO:0000313" key="1">
    <source>
        <dbReference type="EMBL" id="MBA2846726.1"/>
    </source>
</evidence>
<protein>
    <submittedName>
        <fullName evidence="3">Putative transcriptional regulator with HTH domain</fullName>
    </submittedName>
</protein>
<evidence type="ECO:0000313" key="6">
    <source>
        <dbReference type="Proteomes" id="UP000584706"/>
    </source>
</evidence>
<evidence type="ECO:0000313" key="5">
    <source>
        <dbReference type="Proteomes" id="UP000571854"/>
    </source>
</evidence>